<feature type="chain" id="PRO_5047339508" evidence="1">
    <location>
        <begin position="23"/>
        <end position="194"/>
    </location>
</feature>
<dbReference type="Proteomes" id="UP001495147">
    <property type="component" value="Unassembled WGS sequence"/>
</dbReference>
<dbReference type="Pfam" id="PF16036">
    <property type="entry name" value="Chalcone_3"/>
    <property type="match status" value="1"/>
</dbReference>
<dbReference type="SUPFAM" id="SSF54626">
    <property type="entry name" value="Chalcone isomerase"/>
    <property type="match status" value="1"/>
</dbReference>
<gene>
    <name evidence="3" type="ORF">ABDJ85_13495</name>
</gene>
<name>A0ABV0G415_9BURK</name>
<evidence type="ECO:0000259" key="2">
    <source>
        <dbReference type="Pfam" id="PF16036"/>
    </source>
</evidence>
<proteinExistence type="predicted"/>
<dbReference type="Gene3D" id="3.50.70.10">
    <property type="match status" value="1"/>
</dbReference>
<dbReference type="InterPro" id="IPR036298">
    <property type="entry name" value="Chalcone_isomerase_sf"/>
</dbReference>
<keyword evidence="1" id="KW-0732">Signal</keyword>
<sequence length="194" mass="21046">MNLSRRHLILAVSAAAFGTAQAARYEGQTFADSLALGGSPLVLNGTGKRQVAWLKGYLAALYLTRRANTPDEAYRTPGPKRIEMRILIEASTMELVKAVDKGMGRNCTEPEKLAVAERQKQFTTVIASVGKVRKGDLITIDYLPERGTVLTINGKVWGSTIPGADFYTAFMKVFLGEKPSDTKLRAGLLGQAVD</sequence>
<protein>
    <submittedName>
        <fullName evidence="3">Chalcone isomerase family protein</fullName>
    </submittedName>
</protein>
<dbReference type="RefSeq" id="WP_347705304.1">
    <property type="nucleotide sequence ID" value="NZ_JBDPZD010000003.1"/>
</dbReference>
<feature type="signal peptide" evidence="1">
    <location>
        <begin position="1"/>
        <end position="22"/>
    </location>
</feature>
<evidence type="ECO:0000313" key="3">
    <source>
        <dbReference type="EMBL" id="MEO3692488.1"/>
    </source>
</evidence>
<dbReference type="InterPro" id="IPR016088">
    <property type="entry name" value="Chalcone_isomerase_3-sand"/>
</dbReference>
<organism evidence="3 4">
    <name type="scientific">Roseateles paludis</name>
    <dbReference type="NCBI Taxonomy" id="3145238"/>
    <lineage>
        <taxon>Bacteria</taxon>
        <taxon>Pseudomonadati</taxon>
        <taxon>Pseudomonadota</taxon>
        <taxon>Betaproteobacteria</taxon>
        <taxon>Burkholderiales</taxon>
        <taxon>Sphaerotilaceae</taxon>
        <taxon>Roseateles</taxon>
    </lineage>
</organism>
<comment type="caution">
    <text evidence="3">The sequence shown here is derived from an EMBL/GenBank/DDBJ whole genome shotgun (WGS) entry which is preliminary data.</text>
</comment>
<evidence type="ECO:0000313" key="4">
    <source>
        <dbReference type="Proteomes" id="UP001495147"/>
    </source>
</evidence>
<dbReference type="InterPro" id="IPR016087">
    <property type="entry name" value="Chalcone_isomerase"/>
</dbReference>
<evidence type="ECO:0000256" key="1">
    <source>
        <dbReference type="SAM" id="SignalP"/>
    </source>
</evidence>
<accession>A0ABV0G415</accession>
<reference evidence="3 4" key="1">
    <citation type="submission" date="2024-05" db="EMBL/GenBank/DDBJ databases">
        <title>Roseateles sp. DJS-2-20 16S ribosomal RNA gene Genome sequencing and assembly.</title>
        <authorList>
            <person name="Woo H."/>
        </authorList>
    </citation>
    <scope>NUCLEOTIDE SEQUENCE [LARGE SCALE GENOMIC DNA]</scope>
    <source>
        <strain evidence="3 4">DJS-2-20</strain>
    </source>
</reference>
<dbReference type="EMBL" id="JBDPZD010000003">
    <property type="protein sequence ID" value="MEO3692488.1"/>
    <property type="molecule type" value="Genomic_DNA"/>
</dbReference>
<keyword evidence="4" id="KW-1185">Reference proteome</keyword>
<dbReference type="GO" id="GO:0016853">
    <property type="term" value="F:isomerase activity"/>
    <property type="evidence" value="ECO:0007669"/>
    <property type="project" value="UniProtKB-KW"/>
</dbReference>
<feature type="domain" description="Chalcone isomerase" evidence="2">
    <location>
        <begin position="23"/>
        <end position="190"/>
    </location>
</feature>
<keyword evidence="3" id="KW-0413">Isomerase</keyword>